<name>A0A238ZMU3_9BACT</name>
<evidence type="ECO:0008006" key="3">
    <source>
        <dbReference type="Google" id="ProtNLM"/>
    </source>
</evidence>
<dbReference type="Proteomes" id="UP000198310">
    <property type="component" value="Unassembled WGS sequence"/>
</dbReference>
<dbReference type="RefSeq" id="WP_089333583.1">
    <property type="nucleotide sequence ID" value="NZ_FZNS01000008.1"/>
</dbReference>
<dbReference type="EMBL" id="FZNS01000008">
    <property type="protein sequence ID" value="SNR84024.1"/>
    <property type="molecule type" value="Genomic_DNA"/>
</dbReference>
<evidence type="ECO:0000313" key="2">
    <source>
        <dbReference type="Proteomes" id="UP000198310"/>
    </source>
</evidence>
<gene>
    <name evidence="1" type="ORF">SAMN06269173_108131</name>
</gene>
<sequence>MIKRLFTILGLVGILLGCQQQTAPTTVHSAATEEQARAAVKRYLQAQPNAALYVPDSASVLEVETRWQILVPRRDWADRMPNRAAFEVDKLTGEVSGVPLK</sequence>
<dbReference type="AlphaFoldDB" id="A0A238ZMU3"/>
<reference evidence="2" key="1">
    <citation type="submission" date="2017-06" db="EMBL/GenBank/DDBJ databases">
        <authorList>
            <person name="Varghese N."/>
            <person name="Submissions S."/>
        </authorList>
    </citation>
    <scope>NUCLEOTIDE SEQUENCE [LARGE SCALE GENOMIC DNA]</scope>
    <source>
        <strain evidence="2">DSM 28041</strain>
    </source>
</reference>
<dbReference type="PROSITE" id="PS51257">
    <property type="entry name" value="PROKAR_LIPOPROTEIN"/>
    <property type="match status" value="1"/>
</dbReference>
<keyword evidence="2" id="KW-1185">Reference proteome</keyword>
<proteinExistence type="predicted"/>
<organism evidence="1 2">
    <name type="scientific">Hymenobacter mucosus</name>
    <dbReference type="NCBI Taxonomy" id="1411120"/>
    <lineage>
        <taxon>Bacteria</taxon>
        <taxon>Pseudomonadati</taxon>
        <taxon>Bacteroidota</taxon>
        <taxon>Cytophagia</taxon>
        <taxon>Cytophagales</taxon>
        <taxon>Hymenobacteraceae</taxon>
        <taxon>Hymenobacter</taxon>
    </lineage>
</organism>
<protein>
    <recommendedName>
        <fullName evidence="3">Peptidase propeptide and YPEB domain-containing protein</fullName>
    </recommendedName>
</protein>
<evidence type="ECO:0000313" key="1">
    <source>
        <dbReference type="EMBL" id="SNR84024.1"/>
    </source>
</evidence>
<accession>A0A238ZMU3</accession>